<keyword evidence="1" id="KW-0812">Transmembrane</keyword>
<dbReference type="EMBL" id="ASGP02000005">
    <property type="protein sequence ID" value="KAH9506381.1"/>
    <property type="molecule type" value="Genomic_DNA"/>
</dbReference>
<reference evidence="2" key="2">
    <citation type="journal article" date="2022" name="Res Sq">
        <title>Comparative Genomics Reveals Insights into the Divergent Evolution of Astigmatic Mites and Household Pest Adaptations.</title>
        <authorList>
            <person name="Xiong Q."/>
            <person name="Wan A.T.-Y."/>
            <person name="Liu X.-Y."/>
            <person name="Fung C.S.-H."/>
            <person name="Xiao X."/>
            <person name="Malainual N."/>
            <person name="Hou J."/>
            <person name="Wang L."/>
            <person name="Wang M."/>
            <person name="Yang K."/>
            <person name="Cui Y."/>
            <person name="Leung E."/>
            <person name="Nong W."/>
            <person name="Shin S.-K."/>
            <person name="Au S."/>
            <person name="Jeong K.Y."/>
            <person name="Chew F.T."/>
            <person name="Hui J."/>
            <person name="Leung T.F."/>
            <person name="Tungtrongchitr A."/>
            <person name="Zhong N."/>
            <person name="Liu Z."/>
            <person name="Tsui S."/>
        </authorList>
    </citation>
    <scope>NUCLEOTIDE SEQUENCE</scope>
    <source>
        <strain evidence="2">Derf</strain>
        <tissue evidence="2">Whole organism</tissue>
    </source>
</reference>
<proteinExistence type="predicted"/>
<name>A0A922L2S8_DERFA</name>
<dbReference type="Proteomes" id="UP000790347">
    <property type="component" value="Unassembled WGS sequence"/>
</dbReference>
<keyword evidence="1" id="KW-1133">Transmembrane helix</keyword>
<comment type="caution">
    <text evidence="2">The sequence shown here is derived from an EMBL/GenBank/DDBJ whole genome shotgun (WGS) entry which is preliminary data.</text>
</comment>
<evidence type="ECO:0000256" key="1">
    <source>
        <dbReference type="SAM" id="Phobius"/>
    </source>
</evidence>
<reference evidence="2" key="1">
    <citation type="submission" date="2013-05" db="EMBL/GenBank/DDBJ databases">
        <authorList>
            <person name="Yim A.K.Y."/>
            <person name="Chan T.F."/>
            <person name="Ji K.M."/>
            <person name="Liu X.Y."/>
            <person name="Zhou J.W."/>
            <person name="Li R.Q."/>
            <person name="Yang K.Y."/>
            <person name="Li J."/>
            <person name="Li M."/>
            <person name="Law P.T.W."/>
            <person name="Wu Y.L."/>
            <person name="Cai Z.L."/>
            <person name="Qin H."/>
            <person name="Bao Y."/>
            <person name="Leung R.K.K."/>
            <person name="Ng P.K.S."/>
            <person name="Zou J."/>
            <person name="Zhong X.J."/>
            <person name="Ran P.X."/>
            <person name="Zhong N.S."/>
            <person name="Liu Z.G."/>
            <person name="Tsui S.K.W."/>
        </authorList>
    </citation>
    <scope>NUCLEOTIDE SEQUENCE</scope>
    <source>
        <strain evidence="2">Derf</strain>
        <tissue evidence="2">Whole organism</tissue>
    </source>
</reference>
<keyword evidence="3" id="KW-1185">Reference proteome</keyword>
<evidence type="ECO:0000313" key="3">
    <source>
        <dbReference type="Proteomes" id="UP000790347"/>
    </source>
</evidence>
<protein>
    <submittedName>
        <fullName evidence="2">Uncharacterized protein</fullName>
    </submittedName>
</protein>
<accession>A0A922L2S8</accession>
<gene>
    <name evidence="2" type="ORF">DERF_011119</name>
</gene>
<feature type="transmembrane region" description="Helical" evidence="1">
    <location>
        <begin position="12"/>
        <end position="30"/>
    </location>
</feature>
<organism evidence="2 3">
    <name type="scientific">Dermatophagoides farinae</name>
    <name type="common">American house dust mite</name>
    <dbReference type="NCBI Taxonomy" id="6954"/>
    <lineage>
        <taxon>Eukaryota</taxon>
        <taxon>Metazoa</taxon>
        <taxon>Ecdysozoa</taxon>
        <taxon>Arthropoda</taxon>
        <taxon>Chelicerata</taxon>
        <taxon>Arachnida</taxon>
        <taxon>Acari</taxon>
        <taxon>Acariformes</taxon>
        <taxon>Sarcoptiformes</taxon>
        <taxon>Astigmata</taxon>
        <taxon>Psoroptidia</taxon>
        <taxon>Analgoidea</taxon>
        <taxon>Pyroglyphidae</taxon>
        <taxon>Dermatophagoidinae</taxon>
        <taxon>Dermatophagoides</taxon>
    </lineage>
</organism>
<dbReference type="AlphaFoldDB" id="A0A922L2S8"/>
<keyword evidence="1" id="KW-0472">Membrane</keyword>
<evidence type="ECO:0000313" key="2">
    <source>
        <dbReference type="EMBL" id="KAH9506381.1"/>
    </source>
</evidence>
<sequence>MLDTTTSHTTTAAAASAAFFAVIIIWNLQFSIDRNIFDYYILLKCGLAMDGSKILAKSKFHFALNRLDQ</sequence>